<dbReference type="GO" id="GO:0048018">
    <property type="term" value="F:receptor ligand activity"/>
    <property type="evidence" value="ECO:0007669"/>
    <property type="project" value="Ensembl"/>
</dbReference>
<comment type="subcellular location">
    <subcellularLocation>
        <location evidence="1">Secreted</location>
    </subcellularLocation>
</comment>
<reference evidence="9" key="2">
    <citation type="submission" date="2025-08" db="UniProtKB">
        <authorList>
            <consortium name="Ensembl"/>
        </authorList>
    </citation>
    <scope>IDENTIFICATION</scope>
</reference>
<reference evidence="10" key="1">
    <citation type="submission" date="2011-12" db="EMBL/GenBank/DDBJ databases">
        <title>The Draft Genome of Lepisosteus oculatus.</title>
        <authorList>
            <consortium name="The Broad Institute Genome Assembly &amp; Analysis Group"/>
            <consortium name="Computational R&amp;D Group"/>
            <consortium name="and Sequencing Platform"/>
            <person name="Di Palma F."/>
            <person name="Alfoldi J."/>
            <person name="Johnson J."/>
            <person name="Berlin A."/>
            <person name="Gnerre S."/>
            <person name="Jaffe D."/>
            <person name="MacCallum I."/>
            <person name="Young S."/>
            <person name="Walker B.J."/>
            <person name="Lander E.S."/>
            <person name="Lindblad-Toh K."/>
        </authorList>
    </citation>
    <scope>NUCLEOTIDE SEQUENCE [LARGE SCALE GENOMIC DNA]</scope>
</reference>
<dbReference type="Pfam" id="PF14980">
    <property type="entry name" value="TIP39"/>
    <property type="match status" value="1"/>
</dbReference>
<dbReference type="Proteomes" id="UP000018468">
    <property type="component" value="Linkage group LG7"/>
</dbReference>
<evidence type="ECO:0000256" key="7">
    <source>
        <dbReference type="ARBA" id="ARBA00023320"/>
    </source>
</evidence>
<dbReference type="CTD" id="113091"/>
<dbReference type="GO" id="GO:0036269">
    <property type="term" value="P:swimming behavior"/>
    <property type="evidence" value="ECO:0007669"/>
    <property type="project" value="Ensembl"/>
</dbReference>
<reference evidence="9" key="3">
    <citation type="submission" date="2025-09" db="UniProtKB">
        <authorList>
            <consortium name="Ensembl"/>
        </authorList>
    </citation>
    <scope>IDENTIFICATION</scope>
</reference>
<dbReference type="RefSeq" id="XP_015206682.1">
    <property type="nucleotide sequence ID" value="XM_015351196.2"/>
</dbReference>
<evidence type="ECO:0000256" key="4">
    <source>
        <dbReference type="ARBA" id="ARBA00022525"/>
    </source>
</evidence>
<dbReference type="HOGENOM" id="CLU_1677252_0_0_1"/>
<evidence type="ECO:0000256" key="5">
    <source>
        <dbReference type="ARBA" id="ARBA00022685"/>
    </source>
</evidence>
<dbReference type="AlphaFoldDB" id="W5N9T9"/>
<dbReference type="GeneTree" id="ENSGT00410000026259"/>
<dbReference type="InterPro" id="IPR029396">
    <property type="entry name" value="TIP39"/>
</dbReference>
<evidence type="ECO:0000256" key="6">
    <source>
        <dbReference type="ARBA" id="ARBA00022729"/>
    </source>
</evidence>
<evidence type="ECO:0000313" key="9">
    <source>
        <dbReference type="Ensembl" id="ENSLOCP00000017398.1"/>
    </source>
</evidence>
<evidence type="ECO:0000256" key="2">
    <source>
        <dbReference type="ARBA" id="ARBA00006307"/>
    </source>
</evidence>
<dbReference type="STRING" id="7918.ENSLOCP00000017398"/>
<dbReference type="eggNOG" id="ENOG502S3PJ">
    <property type="taxonomic scope" value="Eukaryota"/>
</dbReference>
<dbReference type="EMBL" id="AHAT01022184">
    <property type="status" value="NOT_ANNOTATED_CDS"/>
    <property type="molecule type" value="Genomic_DNA"/>
</dbReference>
<evidence type="ECO:0000256" key="1">
    <source>
        <dbReference type="ARBA" id="ARBA00004613"/>
    </source>
</evidence>
<evidence type="ECO:0000256" key="3">
    <source>
        <dbReference type="ARBA" id="ARBA00021831"/>
    </source>
</evidence>
<dbReference type="Ensembl" id="ENSLOCT00000017429.1">
    <property type="protein sequence ID" value="ENSLOCP00000017398.1"/>
    <property type="gene ID" value="ENSLOCG00000014124.1"/>
</dbReference>
<keyword evidence="6" id="KW-0732">Signal</keyword>
<dbReference type="InParanoid" id="W5N9T9"/>
<dbReference type="PANTHER" id="PTHR28585">
    <property type="entry name" value="TUBEROINFUNDIBULAR PEPTIDE OF 39 RESIDUES"/>
    <property type="match status" value="1"/>
</dbReference>
<accession>W5N9T9</accession>
<dbReference type="KEGG" id="loc:102695008"/>
<name>W5N9T9_LEPOC</name>
<keyword evidence="7" id="KW-0527">Neuropeptide</keyword>
<sequence>MKPVSPPRSAFLFLALVVSTLLPSGYTLPRLRSLRSTRLAPPRIGQDDSSRFRPQLEVLYPSVSLRDWSVQMMSSPGISDPQPKSLRLPGRVWLPFSQSEMESLAQEEDLNKSWPLPWSQQMANEEKRNIVVADDAAFREKSKLLTAMERQKWLNSYMQKLLVVNSQ</sequence>
<dbReference type="OrthoDB" id="9940245at2759"/>
<dbReference type="GeneID" id="102695008"/>
<dbReference type="Bgee" id="ENSLOCG00000014124">
    <property type="expression patterns" value="Expressed in brain"/>
</dbReference>
<dbReference type="OMA" id="MMSAPDF"/>
<comment type="similarity">
    <text evidence="2">Belongs to the parathyroid hormone family.</text>
</comment>
<proteinExistence type="inferred from homology"/>
<keyword evidence="5" id="KW-0165">Cleavage on pair of basic residues</keyword>
<protein>
    <recommendedName>
        <fullName evidence="3">Tuberoinfundibular peptide of 39 residues</fullName>
    </recommendedName>
    <alternativeName>
        <fullName evidence="8">Parathyroid hormone 2</fullName>
    </alternativeName>
</protein>
<keyword evidence="4" id="KW-0964">Secreted</keyword>
<keyword evidence="10" id="KW-1185">Reference proteome</keyword>
<organism evidence="9 10">
    <name type="scientific">Lepisosteus oculatus</name>
    <name type="common">Spotted gar</name>
    <dbReference type="NCBI Taxonomy" id="7918"/>
    <lineage>
        <taxon>Eukaryota</taxon>
        <taxon>Metazoa</taxon>
        <taxon>Chordata</taxon>
        <taxon>Craniata</taxon>
        <taxon>Vertebrata</taxon>
        <taxon>Euteleostomi</taxon>
        <taxon>Actinopterygii</taxon>
        <taxon>Neopterygii</taxon>
        <taxon>Holostei</taxon>
        <taxon>Semionotiformes</taxon>
        <taxon>Lepisosteidae</taxon>
        <taxon>Lepisosteus</taxon>
    </lineage>
</organism>
<evidence type="ECO:0000313" key="10">
    <source>
        <dbReference type="Proteomes" id="UP000018468"/>
    </source>
</evidence>
<dbReference type="GO" id="GO:0001964">
    <property type="term" value="P:startle response"/>
    <property type="evidence" value="ECO:0007669"/>
    <property type="project" value="Ensembl"/>
</dbReference>
<dbReference type="GO" id="GO:0007189">
    <property type="term" value="P:adenylate cyclase-activating G protein-coupled receptor signaling pathway"/>
    <property type="evidence" value="ECO:0007669"/>
    <property type="project" value="Ensembl"/>
</dbReference>
<dbReference type="PANTHER" id="PTHR28585:SF1">
    <property type="entry name" value="TUBEROINFUNDIBULAR PEPTIDE OF 39 RESIDUES"/>
    <property type="match status" value="1"/>
</dbReference>
<dbReference type="GO" id="GO:0007218">
    <property type="term" value="P:neuropeptide signaling pathway"/>
    <property type="evidence" value="ECO:0007669"/>
    <property type="project" value="UniProtKB-KW"/>
</dbReference>
<evidence type="ECO:0000256" key="8">
    <source>
        <dbReference type="ARBA" id="ARBA00030147"/>
    </source>
</evidence>
<dbReference type="FunCoup" id="W5N9T9">
    <property type="interactions" value="71"/>
</dbReference>
<dbReference type="GO" id="GO:0005576">
    <property type="term" value="C:extracellular region"/>
    <property type="evidence" value="ECO:0007669"/>
    <property type="project" value="UniProtKB-SubCell"/>
</dbReference>